<dbReference type="Proteomes" id="UP000600449">
    <property type="component" value="Unassembled WGS sequence"/>
</dbReference>
<sequence>MAMPRYRVTFYKTVSDDTGHEHRAAQKELTVLADDETEALAEAERLYALAEGCDWRLRADAVEALET</sequence>
<gene>
    <name evidence="1" type="ORF">GCM10011322_25090</name>
</gene>
<evidence type="ECO:0000313" key="2">
    <source>
        <dbReference type="Proteomes" id="UP000600449"/>
    </source>
</evidence>
<proteinExistence type="predicted"/>
<keyword evidence="2" id="KW-1185">Reference proteome</keyword>
<name>A0A917Q9S1_9HYPH</name>
<comment type="caution">
    <text evidence="1">The sequence shown here is derived from an EMBL/GenBank/DDBJ whole genome shotgun (WGS) entry which is preliminary data.</text>
</comment>
<reference evidence="1 2" key="1">
    <citation type="journal article" date="2014" name="Int. J. Syst. Evol. Microbiol.">
        <title>Complete genome sequence of Corynebacterium casei LMG S-19264T (=DSM 44701T), isolated from a smear-ripened cheese.</title>
        <authorList>
            <consortium name="US DOE Joint Genome Institute (JGI-PGF)"/>
            <person name="Walter F."/>
            <person name="Albersmeier A."/>
            <person name="Kalinowski J."/>
            <person name="Ruckert C."/>
        </authorList>
    </citation>
    <scope>NUCLEOTIDE SEQUENCE [LARGE SCALE GENOMIC DNA]</scope>
    <source>
        <strain evidence="1 2">CGMCC 1.9161</strain>
    </source>
</reference>
<dbReference type="EMBL" id="BMMF01000006">
    <property type="protein sequence ID" value="GGK37050.1"/>
    <property type="molecule type" value="Genomic_DNA"/>
</dbReference>
<organism evidence="1 2">
    <name type="scientific">Salinarimonas ramus</name>
    <dbReference type="NCBI Taxonomy" id="690164"/>
    <lineage>
        <taxon>Bacteria</taxon>
        <taxon>Pseudomonadati</taxon>
        <taxon>Pseudomonadota</taxon>
        <taxon>Alphaproteobacteria</taxon>
        <taxon>Hyphomicrobiales</taxon>
        <taxon>Salinarimonadaceae</taxon>
        <taxon>Salinarimonas</taxon>
    </lineage>
</organism>
<accession>A0A917Q9S1</accession>
<evidence type="ECO:0000313" key="1">
    <source>
        <dbReference type="EMBL" id="GGK37050.1"/>
    </source>
</evidence>
<dbReference type="AlphaFoldDB" id="A0A917Q9S1"/>
<protein>
    <submittedName>
        <fullName evidence="1">Uncharacterized protein</fullName>
    </submittedName>
</protein>